<sequence>MAETRSLAQLYRHFGETEAARESPLCAHVALALSDSSEALHTIEAFPARKRHPRVILAALHDLALAGRAPELAAAYDSADGDVAATAAIDTLLRMTDSISAIVAQRQPRTNVTGHNAVLYPAVAEAAHRLGANMIGLIDMECSAGLNLNVDRVGITYSNRQSLGNSSSPVQVSASIVGNRPSRRT</sequence>
<reference evidence="2 3" key="1">
    <citation type="submission" date="2020-08" db="EMBL/GenBank/DDBJ databases">
        <title>Sequencing the genomes of 1000 actinobacteria strains.</title>
        <authorList>
            <person name="Klenk H.-P."/>
        </authorList>
    </citation>
    <scope>NUCLEOTIDE SEQUENCE [LARGE SCALE GENOMIC DNA]</scope>
    <source>
        <strain evidence="2 3">DSM 45258</strain>
    </source>
</reference>
<dbReference type="EMBL" id="JACHWS010000001">
    <property type="protein sequence ID" value="MBB3037007.1"/>
    <property type="molecule type" value="Genomic_DNA"/>
</dbReference>
<evidence type="ECO:0000256" key="1">
    <source>
        <dbReference type="SAM" id="MobiDB-lite"/>
    </source>
</evidence>
<feature type="region of interest" description="Disordered" evidence="1">
    <location>
        <begin position="161"/>
        <end position="185"/>
    </location>
</feature>
<proteinExistence type="predicted"/>
<evidence type="ECO:0000313" key="3">
    <source>
        <dbReference type="Proteomes" id="UP000567922"/>
    </source>
</evidence>
<name>A0A839RKU4_9ACTN</name>
<dbReference type="Proteomes" id="UP000567922">
    <property type="component" value="Unassembled WGS sequence"/>
</dbReference>
<feature type="compositionally biased region" description="Polar residues" evidence="1">
    <location>
        <begin position="161"/>
        <end position="176"/>
    </location>
</feature>
<accession>A0A839RKU4</accession>
<dbReference type="InterPro" id="IPR011200">
    <property type="entry name" value="UCP012608"/>
</dbReference>
<evidence type="ECO:0000313" key="2">
    <source>
        <dbReference type="EMBL" id="MBB3037007.1"/>
    </source>
</evidence>
<protein>
    <submittedName>
        <fullName evidence="2">Uncharacterized protein</fullName>
    </submittedName>
</protein>
<dbReference type="AlphaFoldDB" id="A0A839RKU4"/>
<organism evidence="2 3">
    <name type="scientific">Hoyosella altamirensis</name>
    <dbReference type="NCBI Taxonomy" id="616997"/>
    <lineage>
        <taxon>Bacteria</taxon>
        <taxon>Bacillati</taxon>
        <taxon>Actinomycetota</taxon>
        <taxon>Actinomycetes</taxon>
        <taxon>Mycobacteriales</taxon>
        <taxon>Hoyosellaceae</taxon>
        <taxon>Hoyosella</taxon>
    </lineage>
</organism>
<keyword evidence="3" id="KW-1185">Reference proteome</keyword>
<gene>
    <name evidence="2" type="ORF">FHU29_001441</name>
</gene>
<dbReference type="Pfam" id="PF10094">
    <property type="entry name" value="DUF2332"/>
    <property type="match status" value="1"/>
</dbReference>
<comment type="caution">
    <text evidence="2">The sequence shown here is derived from an EMBL/GenBank/DDBJ whole genome shotgun (WGS) entry which is preliminary data.</text>
</comment>